<dbReference type="GO" id="GO:0003677">
    <property type="term" value="F:DNA binding"/>
    <property type="evidence" value="ECO:0007669"/>
    <property type="project" value="InterPro"/>
</dbReference>
<evidence type="ECO:0000259" key="5">
    <source>
        <dbReference type="Pfam" id="PF04542"/>
    </source>
</evidence>
<dbReference type="STRING" id="1513896.SAMN05660841_00244"/>
<dbReference type="InterPro" id="IPR014284">
    <property type="entry name" value="RNA_pol_sigma-70_dom"/>
</dbReference>
<dbReference type="InterPro" id="IPR013249">
    <property type="entry name" value="RNA_pol_sigma70_r4_t2"/>
</dbReference>
<dbReference type="NCBIfam" id="TIGR02985">
    <property type="entry name" value="Sig70_bacteroi1"/>
    <property type="match status" value="1"/>
</dbReference>
<evidence type="ECO:0000256" key="3">
    <source>
        <dbReference type="ARBA" id="ARBA00023082"/>
    </source>
</evidence>
<protein>
    <submittedName>
        <fullName evidence="7">RNA polymerase sigma-70 factor, ECF subfamily</fullName>
    </submittedName>
</protein>
<keyword evidence="8" id="KW-1185">Reference proteome</keyword>
<name>A0A1T5AWL3_9SPHI</name>
<keyword evidence="3" id="KW-0731">Sigma factor</keyword>
<dbReference type="AlphaFoldDB" id="A0A1T5AWL3"/>
<dbReference type="NCBIfam" id="TIGR02937">
    <property type="entry name" value="sigma70-ECF"/>
    <property type="match status" value="1"/>
</dbReference>
<dbReference type="Gene3D" id="1.10.1740.10">
    <property type="match status" value="1"/>
</dbReference>
<reference evidence="8" key="1">
    <citation type="submission" date="2017-02" db="EMBL/GenBank/DDBJ databases">
        <authorList>
            <person name="Varghese N."/>
            <person name="Submissions S."/>
        </authorList>
    </citation>
    <scope>NUCLEOTIDE SEQUENCE [LARGE SCALE GENOMIC DNA]</scope>
    <source>
        <strain evidence="8">DSM 24091</strain>
    </source>
</reference>
<dbReference type="SUPFAM" id="SSF88659">
    <property type="entry name" value="Sigma3 and sigma4 domains of RNA polymerase sigma factors"/>
    <property type="match status" value="1"/>
</dbReference>
<dbReference type="PANTHER" id="PTHR43133">
    <property type="entry name" value="RNA POLYMERASE ECF-TYPE SIGMA FACTO"/>
    <property type="match status" value="1"/>
</dbReference>
<dbReference type="InterPro" id="IPR039425">
    <property type="entry name" value="RNA_pol_sigma-70-like"/>
</dbReference>
<dbReference type="GO" id="GO:0006352">
    <property type="term" value="P:DNA-templated transcription initiation"/>
    <property type="evidence" value="ECO:0007669"/>
    <property type="project" value="InterPro"/>
</dbReference>
<evidence type="ECO:0000256" key="1">
    <source>
        <dbReference type="ARBA" id="ARBA00010641"/>
    </source>
</evidence>
<feature type="domain" description="RNA polymerase sigma factor 70 region 4 type 2" evidence="6">
    <location>
        <begin position="124"/>
        <end position="176"/>
    </location>
</feature>
<feature type="domain" description="RNA polymerase sigma-70 region 2" evidence="5">
    <location>
        <begin position="30"/>
        <end position="93"/>
    </location>
</feature>
<dbReference type="InterPro" id="IPR007627">
    <property type="entry name" value="RNA_pol_sigma70_r2"/>
</dbReference>
<accession>A0A1T5AWL3</accession>
<dbReference type="OrthoDB" id="659361at2"/>
<dbReference type="EMBL" id="FUZF01000001">
    <property type="protein sequence ID" value="SKB39372.1"/>
    <property type="molecule type" value="Genomic_DNA"/>
</dbReference>
<dbReference type="InterPro" id="IPR036388">
    <property type="entry name" value="WH-like_DNA-bd_sf"/>
</dbReference>
<evidence type="ECO:0000259" key="6">
    <source>
        <dbReference type="Pfam" id="PF08281"/>
    </source>
</evidence>
<keyword evidence="2" id="KW-0805">Transcription regulation</keyword>
<evidence type="ECO:0000256" key="4">
    <source>
        <dbReference type="ARBA" id="ARBA00023163"/>
    </source>
</evidence>
<comment type="similarity">
    <text evidence="1">Belongs to the sigma-70 factor family. ECF subfamily.</text>
</comment>
<proteinExistence type="inferred from homology"/>
<dbReference type="GO" id="GO:0016987">
    <property type="term" value="F:sigma factor activity"/>
    <property type="evidence" value="ECO:0007669"/>
    <property type="project" value="UniProtKB-KW"/>
</dbReference>
<dbReference type="InterPro" id="IPR013324">
    <property type="entry name" value="RNA_pol_sigma_r3/r4-like"/>
</dbReference>
<dbReference type="RefSeq" id="WP_079640598.1">
    <property type="nucleotide sequence ID" value="NZ_FUZF01000001.1"/>
</dbReference>
<dbReference type="Proteomes" id="UP000190150">
    <property type="component" value="Unassembled WGS sequence"/>
</dbReference>
<evidence type="ECO:0000256" key="2">
    <source>
        <dbReference type="ARBA" id="ARBA00023015"/>
    </source>
</evidence>
<dbReference type="InterPro" id="IPR013325">
    <property type="entry name" value="RNA_pol_sigma_r2"/>
</dbReference>
<sequence>MYTKEKRLLTLFGRIEAADRLAFEQLHRLLYSSLHAYAYSLLKSRELAEEATSDLFIKLWTRKEQLGKVTHPQFYIFRSLKNICLNILRREQREVGATELLDREIEGGAADSPEDLLQHKELMQLLTTAVDSLPEQRRLVFTLIKEQGMKSKDVADLLEISLRTVENHLYKAVKQLTTIIELYLDKDVSPKRRGRSLFSLFF</sequence>
<dbReference type="Pfam" id="PF04542">
    <property type="entry name" value="Sigma70_r2"/>
    <property type="match status" value="1"/>
</dbReference>
<evidence type="ECO:0000313" key="7">
    <source>
        <dbReference type="EMBL" id="SKB39372.1"/>
    </source>
</evidence>
<gene>
    <name evidence="7" type="ORF">SAMN05660841_00244</name>
</gene>
<keyword evidence="4" id="KW-0804">Transcription</keyword>
<dbReference type="PANTHER" id="PTHR43133:SF46">
    <property type="entry name" value="RNA POLYMERASE SIGMA-70 FACTOR ECF SUBFAMILY"/>
    <property type="match status" value="1"/>
</dbReference>
<dbReference type="SUPFAM" id="SSF88946">
    <property type="entry name" value="Sigma2 domain of RNA polymerase sigma factors"/>
    <property type="match status" value="1"/>
</dbReference>
<evidence type="ECO:0000313" key="8">
    <source>
        <dbReference type="Proteomes" id="UP000190150"/>
    </source>
</evidence>
<organism evidence="7 8">
    <name type="scientific">Sphingobacterium nematocida</name>
    <dbReference type="NCBI Taxonomy" id="1513896"/>
    <lineage>
        <taxon>Bacteria</taxon>
        <taxon>Pseudomonadati</taxon>
        <taxon>Bacteroidota</taxon>
        <taxon>Sphingobacteriia</taxon>
        <taxon>Sphingobacteriales</taxon>
        <taxon>Sphingobacteriaceae</taxon>
        <taxon>Sphingobacterium</taxon>
    </lineage>
</organism>
<dbReference type="InterPro" id="IPR014327">
    <property type="entry name" value="RNA_pol_sigma70_bacteroid"/>
</dbReference>
<dbReference type="Gene3D" id="1.10.10.10">
    <property type="entry name" value="Winged helix-like DNA-binding domain superfamily/Winged helix DNA-binding domain"/>
    <property type="match status" value="1"/>
</dbReference>
<dbReference type="Pfam" id="PF08281">
    <property type="entry name" value="Sigma70_r4_2"/>
    <property type="match status" value="1"/>
</dbReference>